<sequence>MAERSRTSPSVRTLSHAWTQSAVSTPDLFASDAQQIAPPHPDFLARAAIWRDRSAGLISLAEATRRSAAIGAPPTSPQRLVGTPPREPNAPRKPKASCPRSLRPSPNESRQYAPAMATTAARDDRLTPNAKAFLQVLRARCGKGRETTITTGTAGNIMARSTRTIRRYLTDLVRWGYIETKVRTNRNGMHIGLTIIVTELAAPFFESAKGLARWLAETPGALLRPFAGVIPGFQGRTRMSPKNQTPIYSLIGVTDTTRFAGRERLVTEEGRNFSPFST</sequence>
<name>A0A7W6MLT5_9HYPH</name>
<reference evidence="2 3" key="1">
    <citation type="submission" date="2020-08" db="EMBL/GenBank/DDBJ databases">
        <title>Genomic Encyclopedia of Type Strains, Phase IV (KMG-IV): sequencing the most valuable type-strain genomes for metagenomic binning, comparative biology and taxonomic classification.</title>
        <authorList>
            <person name="Goeker M."/>
        </authorList>
    </citation>
    <scope>NUCLEOTIDE SEQUENCE [LARGE SCALE GENOMIC DNA]</scope>
    <source>
        <strain evidence="2 3">DSM 102238</strain>
    </source>
</reference>
<organism evidence="2 3">
    <name type="scientific">Aureimonas pseudogalii</name>
    <dbReference type="NCBI Taxonomy" id="1744844"/>
    <lineage>
        <taxon>Bacteria</taxon>
        <taxon>Pseudomonadati</taxon>
        <taxon>Pseudomonadota</taxon>
        <taxon>Alphaproteobacteria</taxon>
        <taxon>Hyphomicrobiales</taxon>
        <taxon>Aurantimonadaceae</taxon>
        <taxon>Aureimonas</taxon>
    </lineage>
</organism>
<dbReference type="EMBL" id="JACIEK010000015">
    <property type="protein sequence ID" value="MBB4000123.1"/>
    <property type="molecule type" value="Genomic_DNA"/>
</dbReference>
<protein>
    <submittedName>
        <fullName evidence="2">Uncharacterized protein</fullName>
    </submittedName>
</protein>
<dbReference type="AlphaFoldDB" id="A0A7W6MLT5"/>
<dbReference type="Proteomes" id="UP000542776">
    <property type="component" value="Unassembled WGS sequence"/>
</dbReference>
<accession>A0A7W6MLT5</accession>
<evidence type="ECO:0000313" key="3">
    <source>
        <dbReference type="Proteomes" id="UP000542776"/>
    </source>
</evidence>
<feature type="region of interest" description="Disordered" evidence="1">
    <location>
        <begin position="68"/>
        <end position="124"/>
    </location>
</feature>
<proteinExistence type="predicted"/>
<comment type="caution">
    <text evidence="2">The sequence shown here is derived from an EMBL/GenBank/DDBJ whole genome shotgun (WGS) entry which is preliminary data.</text>
</comment>
<gene>
    <name evidence="2" type="ORF">GGR04_003999</name>
</gene>
<evidence type="ECO:0000256" key="1">
    <source>
        <dbReference type="SAM" id="MobiDB-lite"/>
    </source>
</evidence>
<evidence type="ECO:0000313" key="2">
    <source>
        <dbReference type="EMBL" id="MBB4000123.1"/>
    </source>
</evidence>
<keyword evidence="3" id="KW-1185">Reference proteome</keyword>